<evidence type="ECO:0000313" key="1">
    <source>
        <dbReference type="EMBL" id="MFB9258591.1"/>
    </source>
</evidence>
<dbReference type="Proteomes" id="UP001589700">
    <property type="component" value="Unassembled WGS sequence"/>
</dbReference>
<sequence length="69" mass="7785">MTDRPAPDALTWIITVRQIVDAIKQCPDVVDRMDDIVELALTEATLEHVKERIIDLTEIPDDLAGLEDE</sequence>
<proteinExistence type="predicted"/>
<dbReference type="EMBL" id="JBHMDY010000001">
    <property type="protein sequence ID" value="MFB9258591.1"/>
    <property type="molecule type" value="Genomic_DNA"/>
</dbReference>
<evidence type="ECO:0000313" key="2">
    <source>
        <dbReference type="Proteomes" id="UP001589700"/>
    </source>
</evidence>
<protein>
    <submittedName>
        <fullName evidence="1">Uncharacterized protein</fullName>
    </submittedName>
</protein>
<gene>
    <name evidence="1" type="ORF">ACFFVD_02120</name>
</gene>
<keyword evidence="2" id="KW-1185">Reference proteome</keyword>
<organism evidence="1 2">
    <name type="scientific">Dietzia aerolata</name>
    <dbReference type="NCBI Taxonomy" id="595984"/>
    <lineage>
        <taxon>Bacteria</taxon>
        <taxon>Bacillati</taxon>
        <taxon>Actinomycetota</taxon>
        <taxon>Actinomycetes</taxon>
        <taxon>Mycobacteriales</taxon>
        <taxon>Dietziaceae</taxon>
        <taxon>Dietzia</taxon>
    </lineage>
</organism>
<dbReference type="RefSeq" id="WP_182632699.1">
    <property type="nucleotide sequence ID" value="NZ_JAALDM010000175.1"/>
</dbReference>
<accession>A0ABV5JLI7</accession>
<name>A0ABV5JLI7_9ACTN</name>
<comment type="caution">
    <text evidence="1">The sequence shown here is derived from an EMBL/GenBank/DDBJ whole genome shotgun (WGS) entry which is preliminary data.</text>
</comment>
<reference evidence="1 2" key="1">
    <citation type="submission" date="2024-09" db="EMBL/GenBank/DDBJ databases">
        <authorList>
            <person name="Sun Q."/>
            <person name="Mori K."/>
        </authorList>
    </citation>
    <scope>NUCLEOTIDE SEQUENCE [LARGE SCALE GENOMIC DNA]</scope>
    <source>
        <strain evidence="1 2">CCM 7659</strain>
    </source>
</reference>